<dbReference type="InterPro" id="IPR040493">
    <property type="entry name" value="DUF5518"/>
</dbReference>
<dbReference type="RefSeq" id="WP_188993785.1">
    <property type="nucleotide sequence ID" value="NZ_BMOU01000001.1"/>
</dbReference>
<feature type="transmembrane region" description="Helical" evidence="1">
    <location>
        <begin position="100"/>
        <end position="127"/>
    </location>
</feature>
<evidence type="ECO:0000313" key="3">
    <source>
        <dbReference type="Proteomes" id="UP000605784"/>
    </source>
</evidence>
<accession>A0A830GFU4</accession>
<keyword evidence="1" id="KW-0472">Membrane</keyword>
<keyword evidence="3" id="KW-1185">Reference proteome</keyword>
<evidence type="ECO:0000313" key="2">
    <source>
        <dbReference type="EMBL" id="GGN85625.1"/>
    </source>
</evidence>
<sequence length="138" mass="14485">MELTQLPKISETGQSLRIATILGICSVPVTVAVSLFSSGNVISFTPVLFAGVIVGYHYNRTPISIGRAGLRTGLLGGLPTIWHVFEILEDGWSASFEYGVLTVLFVPVAIVFGLSVAVLASVVGAAIGDRVARGIDQL</sequence>
<keyword evidence="1" id="KW-1133">Transmembrane helix</keyword>
<organism evidence="2 3">
    <name type="scientific">Haloarcula pellucida</name>
    <dbReference type="NCBI Taxonomy" id="1427151"/>
    <lineage>
        <taxon>Archaea</taxon>
        <taxon>Methanobacteriati</taxon>
        <taxon>Methanobacteriota</taxon>
        <taxon>Stenosarchaea group</taxon>
        <taxon>Halobacteria</taxon>
        <taxon>Halobacteriales</taxon>
        <taxon>Haloarculaceae</taxon>
        <taxon>Haloarcula</taxon>
    </lineage>
</organism>
<dbReference type="Proteomes" id="UP000605784">
    <property type="component" value="Unassembled WGS sequence"/>
</dbReference>
<proteinExistence type="predicted"/>
<keyword evidence="1" id="KW-0812">Transmembrane</keyword>
<evidence type="ECO:0000256" key="1">
    <source>
        <dbReference type="SAM" id="Phobius"/>
    </source>
</evidence>
<name>A0A830GFU4_9EURY</name>
<feature type="transmembrane region" description="Helical" evidence="1">
    <location>
        <begin position="41"/>
        <end position="58"/>
    </location>
</feature>
<dbReference type="EMBL" id="BMOU01000001">
    <property type="protein sequence ID" value="GGN85625.1"/>
    <property type="molecule type" value="Genomic_DNA"/>
</dbReference>
<protein>
    <recommendedName>
        <fullName evidence="4">DUF5518 domain-containing protein</fullName>
    </recommendedName>
</protein>
<feature type="transmembrane region" description="Helical" evidence="1">
    <location>
        <begin position="16"/>
        <end position="35"/>
    </location>
</feature>
<evidence type="ECO:0008006" key="4">
    <source>
        <dbReference type="Google" id="ProtNLM"/>
    </source>
</evidence>
<reference evidence="2" key="2">
    <citation type="submission" date="2020-09" db="EMBL/GenBank/DDBJ databases">
        <authorList>
            <person name="Sun Q."/>
            <person name="Ohkuma M."/>
        </authorList>
    </citation>
    <scope>NUCLEOTIDE SEQUENCE</scope>
    <source>
        <strain evidence="2">JCM 17820</strain>
    </source>
</reference>
<feature type="transmembrane region" description="Helical" evidence="1">
    <location>
        <begin position="70"/>
        <end position="88"/>
    </location>
</feature>
<gene>
    <name evidence="2" type="ORF">GCM10009030_02350</name>
</gene>
<dbReference type="AlphaFoldDB" id="A0A830GFU4"/>
<reference evidence="2" key="1">
    <citation type="journal article" date="2014" name="Int. J. Syst. Evol. Microbiol.">
        <title>Complete genome sequence of Corynebacterium casei LMG S-19264T (=DSM 44701T), isolated from a smear-ripened cheese.</title>
        <authorList>
            <consortium name="US DOE Joint Genome Institute (JGI-PGF)"/>
            <person name="Walter F."/>
            <person name="Albersmeier A."/>
            <person name="Kalinowski J."/>
            <person name="Ruckert C."/>
        </authorList>
    </citation>
    <scope>NUCLEOTIDE SEQUENCE</scope>
    <source>
        <strain evidence="2">JCM 17820</strain>
    </source>
</reference>
<dbReference type="Pfam" id="PF17647">
    <property type="entry name" value="DUF5518"/>
    <property type="match status" value="1"/>
</dbReference>
<comment type="caution">
    <text evidence="2">The sequence shown here is derived from an EMBL/GenBank/DDBJ whole genome shotgun (WGS) entry which is preliminary data.</text>
</comment>